<proteinExistence type="predicted"/>
<accession>A0AAV8QPG8</accession>
<reference evidence="2 3" key="1">
    <citation type="submission" date="2022-12" db="EMBL/GenBank/DDBJ databases">
        <title>Chromosome-scale assembly of the Ensete ventricosum genome.</title>
        <authorList>
            <person name="Dussert Y."/>
            <person name="Stocks J."/>
            <person name="Wendawek A."/>
            <person name="Woldeyes F."/>
            <person name="Nichols R.A."/>
            <person name="Borrell J.S."/>
        </authorList>
    </citation>
    <scope>NUCLEOTIDE SEQUENCE [LARGE SCALE GENOMIC DNA]</scope>
    <source>
        <strain evidence="3">cv. Maze</strain>
        <tissue evidence="2">Seeds</tissue>
    </source>
</reference>
<feature type="region of interest" description="Disordered" evidence="1">
    <location>
        <begin position="60"/>
        <end position="94"/>
    </location>
</feature>
<protein>
    <submittedName>
        <fullName evidence="2">Uncharacterized protein</fullName>
    </submittedName>
</protein>
<dbReference type="Proteomes" id="UP001222027">
    <property type="component" value="Unassembled WGS sequence"/>
</dbReference>
<comment type="caution">
    <text evidence="2">The sequence shown here is derived from an EMBL/GenBank/DDBJ whole genome shotgun (WGS) entry which is preliminary data.</text>
</comment>
<evidence type="ECO:0000313" key="2">
    <source>
        <dbReference type="EMBL" id="KAJ8479163.1"/>
    </source>
</evidence>
<evidence type="ECO:0000313" key="3">
    <source>
        <dbReference type="Proteomes" id="UP001222027"/>
    </source>
</evidence>
<feature type="compositionally biased region" description="Basic and acidic residues" evidence="1">
    <location>
        <begin position="60"/>
        <end position="78"/>
    </location>
</feature>
<keyword evidence="3" id="KW-1185">Reference proteome</keyword>
<organism evidence="2 3">
    <name type="scientific">Ensete ventricosum</name>
    <name type="common">Abyssinian banana</name>
    <name type="synonym">Musa ensete</name>
    <dbReference type="NCBI Taxonomy" id="4639"/>
    <lineage>
        <taxon>Eukaryota</taxon>
        <taxon>Viridiplantae</taxon>
        <taxon>Streptophyta</taxon>
        <taxon>Embryophyta</taxon>
        <taxon>Tracheophyta</taxon>
        <taxon>Spermatophyta</taxon>
        <taxon>Magnoliopsida</taxon>
        <taxon>Liliopsida</taxon>
        <taxon>Zingiberales</taxon>
        <taxon>Musaceae</taxon>
        <taxon>Ensete</taxon>
    </lineage>
</organism>
<dbReference type="AlphaFoldDB" id="A0AAV8QPG8"/>
<evidence type="ECO:0000256" key="1">
    <source>
        <dbReference type="SAM" id="MobiDB-lite"/>
    </source>
</evidence>
<gene>
    <name evidence="2" type="ORF">OPV22_022890</name>
</gene>
<dbReference type="EMBL" id="JAQQAF010000006">
    <property type="protein sequence ID" value="KAJ8479163.1"/>
    <property type="molecule type" value="Genomic_DNA"/>
</dbReference>
<name>A0AAV8QPG8_ENSVE</name>
<sequence>MRLLIHRRSHLHAAARRVSELLRLGNPMGVAGRRKAEGWRGMKRAQMAVLVPTQDLVDDSWNRKEGLRHPPGDSDAATRSKGRCSNGGHNGGFYCSTDTFYTISTYSESLDSLMARS</sequence>